<dbReference type="GO" id="GO:0030288">
    <property type="term" value="C:outer membrane-bounded periplasmic space"/>
    <property type="evidence" value="ECO:0007669"/>
    <property type="project" value="TreeGrafter"/>
</dbReference>
<keyword evidence="7" id="KW-1185">Reference proteome</keyword>
<evidence type="ECO:0000256" key="1">
    <source>
        <dbReference type="ARBA" id="ARBA00004418"/>
    </source>
</evidence>
<dbReference type="GO" id="GO:0048029">
    <property type="term" value="F:monosaccharide binding"/>
    <property type="evidence" value="ECO:0007669"/>
    <property type="project" value="InterPro"/>
</dbReference>
<evidence type="ECO:0000256" key="3">
    <source>
        <dbReference type="ARBA" id="ARBA00022729"/>
    </source>
</evidence>
<reference evidence="6" key="1">
    <citation type="submission" date="2017-10" db="EMBL/GenBank/DDBJ databases">
        <title>Massilia psychrophilum sp. nov., a novel purple-pigmented bacterium isolated from Tianshan glacier, Xinjiang Municipality, China.</title>
        <authorList>
            <person name="Wang H."/>
        </authorList>
    </citation>
    <scope>NUCLEOTIDE SEQUENCE [LARGE SCALE GENOMIC DNA]</scope>
    <source>
        <strain evidence="6">B2</strain>
    </source>
</reference>
<sequence>MKKILSVAVVSAMMILTCGQASADAKNPKIGFSIDDLRLERWARDRDYFVAAADKLGAKVFVQSADASEQKQIAQIENLISRGVDALVIVPYNATVLNNAIKEAKKANIKVISYDRLVLNADVDAYISFDNKAVGEMQAAGVVKVRPKGNYYLLGGAPTDNNAKVLREGQMAVLQPLVDKGDIKIVGKQWVKDWSPSEALSIVENALTANNNKIDGIVASNDATAGGAIQALASQKLDGKVPVSGQDSDIAAVRRVIAGSQAMTVYKPLKLLAGEAAKLAVQLVRNEKPGFNGEYDNGFKKVKTILLKPTALTKENINLLVTDGFYTQAQIAGK</sequence>
<dbReference type="RefSeq" id="WP_099877389.1">
    <property type="nucleotide sequence ID" value="NZ_CP024608.1"/>
</dbReference>
<dbReference type="Proteomes" id="UP000229897">
    <property type="component" value="Chromosome"/>
</dbReference>
<dbReference type="InterPro" id="IPR028082">
    <property type="entry name" value="Peripla_BP_I"/>
</dbReference>
<dbReference type="OrthoDB" id="9773673at2"/>
<feature type="chain" id="PRO_5013675904" evidence="4">
    <location>
        <begin position="24"/>
        <end position="334"/>
    </location>
</feature>
<evidence type="ECO:0000256" key="4">
    <source>
        <dbReference type="SAM" id="SignalP"/>
    </source>
</evidence>
<comment type="subcellular location">
    <subcellularLocation>
        <location evidence="1">Periplasm</location>
    </subcellularLocation>
</comment>
<dbReference type="GO" id="GO:0015753">
    <property type="term" value="P:D-xylose transmembrane transport"/>
    <property type="evidence" value="ECO:0007669"/>
    <property type="project" value="InterPro"/>
</dbReference>
<dbReference type="KEGG" id="mass:CR152_19480"/>
<dbReference type="AlphaFoldDB" id="A0A2D2DNC4"/>
<evidence type="ECO:0000313" key="7">
    <source>
        <dbReference type="Proteomes" id="UP000229897"/>
    </source>
</evidence>
<evidence type="ECO:0000313" key="6">
    <source>
        <dbReference type="EMBL" id="ATQ76461.1"/>
    </source>
</evidence>
<dbReference type="Pfam" id="PF13407">
    <property type="entry name" value="Peripla_BP_4"/>
    <property type="match status" value="1"/>
</dbReference>
<evidence type="ECO:0000256" key="2">
    <source>
        <dbReference type="ARBA" id="ARBA00007639"/>
    </source>
</evidence>
<protein>
    <submittedName>
        <fullName evidence="6">D-xylose ABC transporter substrate-binding protein</fullName>
    </submittedName>
</protein>
<dbReference type="Gene3D" id="3.40.50.2300">
    <property type="match status" value="2"/>
</dbReference>
<dbReference type="InterPro" id="IPR013456">
    <property type="entry name" value="XylF"/>
</dbReference>
<dbReference type="InterPro" id="IPR025997">
    <property type="entry name" value="SBP_2_dom"/>
</dbReference>
<organism evidence="6 7">
    <name type="scientific">Massilia violaceinigra</name>
    <dbReference type="NCBI Taxonomy" id="2045208"/>
    <lineage>
        <taxon>Bacteria</taxon>
        <taxon>Pseudomonadati</taxon>
        <taxon>Pseudomonadota</taxon>
        <taxon>Betaproteobacteria</taxon>
        <taxon>Burkholderiales</taxon>
        <taxon>Oxalobacteraceae</taxon>
        <taxon>Telluria group</taxon>
        <taxon>Massilia</taxon>
    </lineage>
</organism>
<dbReference type="PANTHER" id="PTHR30036">
    <property type="entry name" value="D-XYLOSE-BINDING PERIPLASMIC PROTEIN"/>
    <property type="match status" value="1"/>
</dbReference>
<feature type="signal peptide" evidence="4">
    <location>
        <begin position="1"/>
        <end position="23"/>
    </location>
</feature>
<gene>
    <name evidence="6" type="primary">xylF</name>
    <name evidence="6" type="ORF">CR152_19480</name>
</gene>
<evidence type="ECO:0000259" key="5">
    <source>
        <dbReference type="Pfam" id="PF13407"/>
    </source>
</evidence>
<proteinExistence type="inferred from homology"/>
<dbReference type="PANTHER" id="PTHR30036:SF1">
    <property type="entry name" value="D-XYLOSE-BINDING PERIPLASMIC PROTEIN"/>
    <property type="match status" value="1"/>
</dbReference>
<comment type="similarity">
    <text evidence="2">Belongs to the bacterial solute-binding protein 2 family.</text>
</comment>
<keyword evidence="3 4" id="KW-0732">Signal</keyword>
<dbReference type="CDD" id="cd19991">
    <property type="entry name" value="PBP1_ABC_xylose_binding"/>
    <property type="match status" value="1"/>
</dbReference>
<dbReference type="NCBIfam" id="TIGR02634">
    <property type="entry name" value="xylF"/>
    <property type="match status" value="1"/>
</dbReference>
<accession>A0A2D2DNC4</accession>
<dbReference type="EMBL" id="CP024608">
    <property type="protein sequence ID" value="ATQ76461.1"/>
    <property type="molecule type" value="Genomic_DNA"/>
</dbReference>
<feature type="domain" description="Periplasmic binding protein" evidence="5">
    <location>
        <begin position="30"/>
        <end position="288"/>
    </location>
</feature>
<name>A0A2D2DNC4_9BURK</name>
<dbReference type="SUPFAM" id="SSF53822">
    <property type="entry name" value="Periplasmic binding protein-like I"/>
    <property type="match status" value="1"/>
</dbReference>
<dbReference type="InterPro" id="IPR050555">
    <property type="entry name" value="Bact_Solute-Bind_Prot2"/>
</dbReference>